<dbReference type="GeneID" id="56992909"/>
<dbReference type="EMBL" id="QFDK01000009">
    <property type="protein sequence ID" value="TOZ03389.1"/>
    <property type="molecule type" value="Genomic_DNA"/>
</dbReference>
<dbReference type="Proteomes" id="UP000217918">
    <property type="component" value="Unassembled WGS sequence"/>
</dbReference>
<reference evidence="6" key="4">
    <citation type="submission" date="2022-09" db="EMBL/GenBank/DDBJ databases">
        <title>Genome-inferred correspondence between phylogeny and metabolic traits in the wild Drosophila gut microbiome.</title>
        <authorList>
            <person name="Bueno E."/>
            <person name="Blow F."/>
            <person name="Douglas A.E."/>
        </authorList>
    </citation>
    <scope>NUCLEOTIDE SEQUENCE</scope>
    <source>
        <strain evidence="6">Dm-2019-70</strain>
    </source>
</reference>
<evidence type="ECO:0000256" key="3">
    <source>
        <dbReference type="ARBA" id="ARBA00023163"/>
    </source>
</evidence>
<evidence type="ECO:0000256" key="2">
    <source>
        <dbReference type="ARBA" id="ARBA00023125"/>
    </source>
</evidence>
<dbReference type="Pfam" id="PF00440">
    <property type="entry name" value="TetR_N"/>
    <property type="match status" value="1"/>
</dbReference>
<keyword evidence="1" id="KW-0805">Transcription regulation</keyword>
<dbReference type="EMBL" id="JAERKF010000001">
    <property type="protein sequence ID" value="MBS1009424.1"/>
    <property type="molecule type" value="Genomic_DNA"/>
</dbReference>
<evidence type="ECO:0000256" key="1">
    <source>
        <dbReference type="ARBA" id="ARBA00023015"/>
    </source>
</evidence>
<feature type="DNA-binding region" description="H-T-H motif" evidence="4">
    <location>
        <begin position="45"/>
        <end position="64"/>
    </location>
</feature>
<evidence type="ECO:0000256" key="4">
    <source>
        <dbReference type="PROSITE-ProRule" id="PRU00335"/>
    </source>
</evidence>
<comment type="caution">
    <text evidence="7">The sequence shown here is derived from an EMBL/GenBank/DDBJ whole genome shotgun (WGS) entry which is preliminary data.</text>
</comment>
<dbReference type="SUPFAM" id="SSF46689">
    <property type="entry name" value="Homeodomain-like"/>
    <property type="match status" value="1"/>
</dbReference>
<reference evidence="6" key="3">
    <citation type="submission" date="2020-12" db="EMBL/GenBank/DDBJ databases">
        <authorList>
            <person name="Mcmullen J.G."/>
        </authorList>
    </citation>
    <scope>NUCLEOTIDE SEQUENCE</scope>
    <source>
        <strain evidence="6">Dm-2019-70</strain>
    </source>
</reference>
<dbReference type="OrthoDB" id="9780824at2"/>
<keyword evidence="2 4" id="KW-0238">DNA-binding</keyword>
<dbReference type="EMBL" id="NVYO01000001">
    <property type="protein sequence ID" value="PBQ23636.1"/>
    <property type="molecule type" value="Genomic_DNA"/>
</dbReference>
<dbReference type="Gene3D" id="1.10.357.10">
    <property type="entry name" value="Tetracycline Repressor, domain 2"/>
    <property type="match status" value="1"/>
</dbReference>
<dbReference type="Proteomes" id="UP000785759">
    <property type="component" value="Unassembled WGS sequence"/>
</dbReference>
<evidence type="ECO:0000313" key="8">
    <source>
        <dbReference type="EMBL" id="TOZ03389.1"/>
    </source>
</evidence>
<organism evidence="7 9">
    <name type="scientific">Levilactobacillus brevis</name>
    <name type="common">Lactobacillus brevis</name>
    <dbReference type="NCBI Taxonomy" id="1580"/>
    <lineage>
        <taxon>Bacteria</taxon>
        <taxon>Bacillati</taxon>
        <taxon>Bacillota</taxon>
        <taxon>Bacilli</taxon>
        <taxon>Lactobacillales</taxon>
        <taxon>Lactobacillaceae</taxon>
        <taxon>Levilactobacillus</taxon>
    </lineage>
</organism>
<dbReference type="PROSITE" id="PS01081">
    <property type="entry name" value="HTH_TETR_1"/>
    <property type="match status" value="1"/>
</dbReference>
<evidence type="ECO:0000313" key="6">
    <source>
        <dbReference type="EMBL" id="MBS1009424.1"/>
    </source>
</evidence>
<dbReference type="SUPFAM" id="SSF48498">
    <property type="entry name" value="Tetracyclin repressor-like, C-terminal domain"/>
    <property type="match status" value="1"/>
</dbReference>
<keyword evidence="3" id="KW-0804">Transcription</keyword>
<dbReference type="GO" id="GO:0000976">
    <property type="term" value="F:transcription cis-regulatory region binding"/>
    <property type="evidence" value="ECO:0007669"/>
    <property type="project" value="TreeGrafter"/>
</dbReference>
<dbReference type="InterPro" id="IPR009057">
    <property type="entry name" value="Homeodomain-like_sf"/>
</dbReference>
<gene>
    <name evidence="7" type="ORF">CNR29_06280</name>
    <name evidence="8" type="ORF">DIS17_08955</name>
    <name evidence="6" type="ORF">JK167_01080</name>
</gene>
<sequence>MTSLATDMFRNYRDWLDQQKMPRGKRVALLAALELFADQGFDGTSTQAVADRAGISQATIFKYFKTKQDLLLAILQPVMDNFFPVYRDEFVAGIQRPQTLAEKVHFVVLDRYAFFKANREAVKIFAVEMMTNAEIRQSFIKIVGVGNFATFNKIITTFRQTGELRDDIQAADLIRSFIGQIVGYGIQTTYMPVSDTNETADLQRITEQLIRLIHK</sequence>
<dbReference type="Gene3D" id="1.10.10.60">
    <property type="entry name" value="Homeodomain-like"/>
    <property type="match status" value="1"/>
</dbReference>
<reference evidence="8" key="2">
    <citation type="submission" date="2018-05" db="EMBL/GenBank/DDBJ databases">
        <title>Genome Comparison of Lactic Acid Bacteria Isolated from non-Wheat Sourdough.</title>
        <authorList>
            <person name="Rice T."/>
            <person name="Axel C."/>
            <person name="Lynch K.M."/>
            <person name="Benz C."/>
            <person name="Arendt E.K."/>
            <person name="Coffey A."/>
        </authorList>
    </citation>
    <scope>NUCLEOTIDE SEQUENCE</scope>
    <source>
        <strain evidence="8">TR055</strain>
    </source>
</reference>
<reference evidence="7 9" key="1">
    <citation type="submission" date="2017-09" db="EMBL/GenBank/DDBJ databases">
        <title>Genome sequence of Lactobacillus brevis D7.</title>
        <authorList>
            <person name="Kwon M.-S."/>
            <person name="Lim S.K."/>
            <person name="Choi H.-J."/>
        </authorList>
    </citation>
    <scope>NUCLEOTIDE SEQUENCE [LARGE SCALE GENOMIC DNA]</scope>
    <source>
        <strain evidence="7 9">D7</strain>
    </source>
</reference>
<dbReference type="InterPro" id="IPR050109">
    <property type="entry name" value="HTH-type_TetR-like_transc_reg"/>
</dbReference>
<evidence type="ECO:0000259" key="5">
    <source>
        <dbReference type="PROSITE" id="PS50977"/>
    </source>
</evidence>
<dbReference type="PANTHER" id="PTHR30055:SF234">
    <property type="entry name" value="HTH-TYPE TRANSCRIPTIONAL REGULATOR BETI"/>
    <property type="match status" value="1"/>
</dbReference>
<dbReference type="Proteomes" id="UP000676478">
    <property type="component" value="Unassembled WGS sequence"/>
</dbReference>
<dbReference type="PRINTS" id="PR00455">
    <property type="entry name" value="HTHTETR"/>
</dbReference>
<dbReference type="InterPro" id="IPR001647">
    <property type="entry name" value="HTH_TetR"/>
</dbReference>
<dbReference type="RefSeq" id="WP_052256008.1">
    <property type="nucleotide sequence ID" value="NZ_CAKMAP010000002.1"/>
</dbReference>
<evidence type="ECO:0000313" key="9">
    <source>
        <dbReference type="Proteomes" id="UP000217918"/>
    </source>
</evidence>
<dbReference type="PROSITE" id="PS50977">
    <property type="entry name" value="HTH_TETR_2"/>
    <property type="match status" value="1"/>
</dbReference>
<dbReference type="PANTHER" id="PTHR30055">
    <property type="entry name" value="HTH-TYPE TRANSCRIPTIONAL REGULATOR RUTR"/>
    <property type="match status" value="1"/>
</dbReference>
<evidence type="ECO:0000313" key="7">
    <source>
        <dbReference type="EMBL" id="PBQ23636.1"/>
    </source>
</evidence>
<proteinExistence type="predicted"/>
<dbReference type="AlphaFoldDB" id="A0A2A3TYB5"/>
<accession>A0A2A3TYB5</accession>
<name>A0A2A3TYB5_LEVBR</name>
<dbReference type="InterPro" id="IPR023772">
    <property type="entry name" value="DNA-bd_HTH_TetR-type_CS"/>
</dbReference>
<dbReference type="GO" id="GO:0003700">
    <property type="term" value="F:DNA-binding transcription factor activity"/>
    <property type="evidence" value="ECO:0007669"/>
    <property type="project" value="TreeGrafter"/>
</dbReference>
<dbReference type="InterPro" id="IPR036271">
    <property type="entry name" value="Tet_transcr_reg_TetR-rel_C_sf"/>
</dbReference>
<feature type="domain" description="HTH tetR-type" evidence="5">
    <location>
        <begin position="22"/>
        <end position="82"/>
    </location>
</feature>
<protein>
    <submittedName>
        <fullName evidence="6">Helix-turn-helix transcriptional regulator</fullName>
    </submittedName>
    <submittedName>
        <fullName evidence="7">TetR/AcrR family transcriptional regulator</fullName>
    </submittedName>
</protein>